<dbReference type="Pfam" id="PF17805">
    <property type="entry name" value="AsnC_trans_reg2"/>
    <property type="match status" value="2"/>
</dbReference>
<dbReference type="OrthoDB" id="9806536at2"/>
<feature type="domain" description="Siroheme decarboxylase NirL-like HTH" evidence="7">
    <location>
        <begin position="172"/>
        <end position="217"/>
    </location>
</feature>
<organism evidence="8 9">
    <name type="scientific">Denitrobaculum tricleocarpae</name>
    <dbReference type="NCBI Taxonomy" id="2591009"/>
    <lineage>
        <taxon>Bacteria</taxon>
        <taxon>Pseudomonadati</taxon>
        <taxon>Pseudomonadota</taxon>
        <taxon>Alphaproteobacteria</taxon>
        <taxon>Rhodospirillales</taxon>
        <taxon>Rhodospirillaceae</taxon>
        <taxon>Denitrobaculum</taxon>
    </lineage>
</organism>
<protein>
    <recommendedName>
        <fullName evidence="4">siroheme decarboxylase</fullName>
        <ecNumber evidence="4">4.1.1.111</ecNumber>
    </recommendedName>
</protein>
<feature type="domain" description="Siroheme decarboxylase AsnC-like ligand binding" evidence="6">
    <location>
        <begin position="68"/>
        <end position="137"/>
    </location>
</feature>
<dbReference type="AlphaFoldDB" id="A0A545TMS0"/>
<name>A0A545TMS0_9PROT</name>
<dbReference type="InterPro" id="IPR036388">
    <property type="entry name" value="WH-like_DNA-bd_sf"/>
</dbReference>
<evidence type="ECO:0000313" key="9">
    <source>
        <dbReference type="Proteomes" id="UP000315252"/>
    </source>
</evidence>
<evidence type="ECO:0000259" key="7">
    <source>
        <dbReference type="Pfam" id="PF22451"/>
    </source>
</evidence>
<evidence type="ECO:0000256" key="2">
    <source>
        <dbReference type="ARBA" id="ARBA00023444"/>
    </source>
</evidence>
<comment type="catalytic activity">
    <reaction evidence="5">
        <text>siroheme + 2 H(+) = 12,18-didecarboxysiroheme + 2 CO2</text>
        <dbReference type="Rhea" id="RHEA:19093"/>
        <dbReference type="ChEBI" id="CHEBI:15378"/>
        <dbReference type="ChEBI" id="CHEBI:16526"/>
        <dbReference type="ChEBI" id="CHEBI:60052"/>
        <dbReference type="ChEBI" id="CHEBI:140497"/>
        <dbReference type="EC" id="4.1.1.111"/>
    </reaction>
</comment>
<proteinExistence type="inferred from homology"/>
<reference evidence="8 9" key="1">
    <citation type="submission" date="2019-06" db="EMBL/GenBank/DDBJ databases">
        <title>Whole genome sequence for Rhodospirillaceae sp. R148.</title>
        <authorList>
            <person name="Wang G."/>
        </authorList>
    </citation>
    <scope>NUCLEOTIDE SEQUENCE [LARGE SCALE GENOMIC DNA]</scope>
    <source>
        <strain evidence="8 9">R148</strain>
    </source>
</reference>
<dbReference type="Pfam" id="PF22451">
    <property type="entry name" value="NirdL-like_HTH"/>
    <property type="match status" value="2"/>
</dbReference>
<comment type="caution">
    <text evidence="8">The sequence shown here is derived from an EMBL/GenBank/DDBJ whole genome shotgun (WGS) entry which is preliminary data.</text>
</comment>
<evidence type="ECO:0000256" key="1">
    <source>
        <dbReference type="ARBA" id="ARBA00023239"/>
    </source>
</evidence>
<evidence type="ECO:0000256" key="5">
    <source>
        <dbReference type="ARBA" id="ARBA00048470"/>
    </source>
</evidence>
<comment type="pathway">
    <text evidence="2">Porphyrin-containing compound metabolism.</text>
</comment>
<keyword evidence="9" id="KW-1185">Reference proteome</keyword>
<dbReference type="InterPro" id="IPR050684">
    <property type="entry name" value="HTH-Siroheme_Decarb"/>
</dbReference>
<evidence type="ECO:0000313" key="8">
    <source>
        <dbReference type="EMBL" id="TQV78525.1"/>
    </source>
</evidence>
<sequence>MTLHLDPVDHELLDRWQCDFPLVSKPFSVMARRLVLTEDEVLRRLRSLSEAGAISRIGATCRPNTAGASTLAAVAVPDSRIEEVAAVIGGEPGVNHSYLRENRWNIWFVATGPDRAQVNGCLARIGRRTGLEVLDLRLVRPFNINLGFALDGSGKLPPQRENIDTAVLIPGDREIMQALNVGLEIVAQPFNALGEQLRRPESELLQRIEALAAAGILSRIGVIVRHRALGWSSNAMVVWDLPEEEIPRVGPALTAVPGITLCYQRRPVPGVWPYSLYCMIHARSRVEAMTVLDSACDEVGLRDVPHQVLFSVRCFKQTGARVLLEKGAAA</sequence>
<dbReference type="Gene3D" id="1.10.10.10">
    <property type="entry name" value="Winged helix-like DNA-binding domain superfamily/Winged helix DNA-binding domain"/>
    <property type="match status" value="1"/>
</dbReference>
<dbReference type="Proteomes" id="UP000315252">
    <property type="component" value="Unassembled WGS sequence"/>
</dbReference>
<evidence type="ECO:0000259" key="6">
    <source>
        <dbReference type="Pfam" id="PF17805"/>
    </source>
</evidence>
<dbReference type="PANTHER" id="PTHR43413">
    <property type="entry name" value="TRANSCRIPTIONAL REGULATOR, ASNC FAMILY"/>
    <property type="match status" value="1"/>
</dbReference>
<dbReference type="RefSeq" id="WP_142897858.1">
    <property type="nucleotide sequence ID" value="NZ_ML660057.1"/>
</dbReference>
<feature type="domain" description="Siroheme decarboxylase AsnC-like ligand binding" evidence="6">
    <location>
        <begin position="229"/>
        <end position="316"/>
    </location>
</feature>
<dbReference type="InterPro" id="IPR040523">
    <property type="entry name" value="AsnC_trans_reg2"/>
</dbReference>
<dbReference type="GO" id="GO:0016829">
    <property type="term" value="F:lyase activity"/>
    <property type="evidence" value="ECO:0007669"/>
    <property type="project" value="UniProtKB-KW"/>
</dbReference>
<dbReference type="Gene3D" id="3.30.70.3460">
    <property type="match status" value="2"/>
</dbReference>
<keyword evidence="1" id="KW-0456">Lyase</keyword>
<evidence type="ECO:0000256" key="4">
    <source>
        <dbReference type="ARBA" id="ARBA00023471"/>
    </source>
</evidence>
<comment type="similarity">
    <text evidence="3">Belongs to the Ahb/Nir family.</text>
</comment>
<dbReference type="PANTHER" id="PTHR43413:SF1">
    <property type="entry name" value="SIROHEME DECARBOXYLASE NIRL SUBUNIT"/>
    <property type="match status" value="1"/>
</dbReference>
<feature type="domain" description="Siroheme decarboxylase NirL-like HTH" evidence="7">
    <location>
        <begin position="9"/>
        <end position="54"/>
    </location>
</feature>
<accession>A0A545TMS0</accession>
<evidence type="ECO:0000256" key="3">
    <source>
        <dbReference type="ARBA" id="ARBA00023457"/>
    </source>
</evidence>
<dbReference type="EC" id="4.1.1.111" evidence="4"/>
<dbReference type="InterPro" id="IPR053953">
    <property type="entry name" value="NirdL-like_HTH"/>
</dbReference>
<gene>
    <name evidence="8" type="ORF">FKG95_18355</name>
</gene>
<dbReference type="EMBL" id="VHSH01000006">
    <property type="protein sequence ID" value="TQV78525.1"/>
    <property type="molecule type" value="Genomic_DNA"/>
</dbReference>